<dbReference type="Pfam" id="PF19335">
    <property type="entry name" value="HMBD"/>
    <property type="match status" value="1"/>
</dbReference>
<comment type="caution">
    <text evidence="3">The sequence shown here is derived from an EMBL/GenBank/DDBJ whole genome shotgun (WGS) entry which is preliminary data.</text>
</comment>
<proteinExistence type="predicted"/>
<feature type="domain" description="Heavy metal binding" evidence="2">
    <location>
        <begin position="44"/>
        <end position="70"/>
    </location>
</feature>
<keyword evidence="4" id="KW-1185">Reference proteome</keyword>
<name>A0A3E2NQ03_9SPHI</name>
<dbReference type="OrthoDB" id="894336at2"/>
<evidence type="ECO:0000256" key="1">
    <source>
        <dbReference type="SAM" id="SignalP"/>
    </source>
</evidence>
<evidence type="ECO:0000313" key="4">
    <source>
        <dbReference type="Proteomes" id="UP000260823"/>
    </source>
</evidence>
<dbReference type="Proteomes" id="UP000260823">
    <property type="component" value="Unassembled WGS sequence"/>
</dbReference>
<reference evidence="3 4" key="1">
    <citation type="submission" date="2018-08" db="EMBL/GenBank/DDBJ databases">
        <title>Mucilaginibacter terrae sp. nov., isolated from manganese diggings.</title>
        <authorList>
            <person name="Huang Y."/>
            <person name="Zhou Z."/>
        </authorList>
    </citation>
    <scope>NUCLEOTIDE SEQUENCE [LARGE SCALE GENOMIC DNA]</scope>
    <source>
        <strain evidence="3 4">ZH6</strain>
    </source>
</reference>
<feature type="signal peptide" evidence="1">
    <location>
        <begin position="1"/>
        <end position="20"/>
    </location>
</feature>
<dbReference type="RefSeq" id="WP_117383564.1">
    <property type="nucleotide sequence ID" value="NZ_QWDE01000002.1"/>
</dbReference>
<feature type="chain" id="PRO_5017606028" description="Heavy metal binding domain-containing protein" evidence="1">
    <location>
        <begin position="21"/>
        <end position="82"/>
    </location>
</feature>
<keyword evidence="1" id="KW-0732">Signal</keyword>
<protein>
    <recommendedName>
        <fullName evidence="2">Heavy metal binding domain-containing protein</fullName>
    </recommendedName>
</protein>
<dbReference type="InterPro" id="IPR045800">
    <property type="entry name" value="HMBD"/>
</dbReference>
<accession>A0A3E2NQ03</accession>
<dbReference type="EMBL" id="QWDE01000002">
    <property type="protein sequence ID" value="RFZ83089.1"/>
    <property type="molecule type" value="Genomic_DNA"/>
</dbReference>
<evidence type="ECO:0000259" key="2">
    <source>
        <dbReference type="Pfam" id="PF19335"/>
    </source>
</evidence>
<gene>
    <name evidence="3" type="ORF">DYU05_13145</name>
</gene>
<dbReference type="GO" id="GO:0046872">
    <property type="term" value="F:metal ion binding"/>
    <property type="evidence" value="ECO:0007669"/>
    <property type="project" value="InterPro"/>
</dbReference>
<sequence>MKKVMLMAIAILFSVATAFAAHSGNPVSDTTKTKKVKPVAKVQYTCTMHPEVISDKPGKCPKCGMTLVKKTNKKKPAEKMKM</sequence>
<evidence type="ECO:0000313" key="3">
    <source>
        <dbReference type="EMBL" id="RFZ83089.1"/>
    </source>
</evidence>
<dbReference type="AlphaFoldDB" id="A0A3E2NQ03"/>
<organism evidence="3 4">
    <name type="scientific">Mucilaginibacter terrenus</name>
    <dbReference type="NCBI Taxonomy" id="2482727"/>
    <lineage>
        <taxon>Bacteria</taxon>
        <taxon>Pseudomonadati</taxon>
        <taxon>Bacteroidota</taxon>
        <taxon>Sphingobacteriia</taxon>
        <taxon>Sphingobacteriales</taxon>
        <taxon>Sphingobacteriaceae</taxon>
        <taxon>Mucilaginibacter</taxon>
    </lineage>
</organism>